<evidence type="ECO:0000256" key="2">
    <source>
        <dbReference type="SAM" id="Phobius"/>
    </source>
</evidence>
<keyword evidence="3" id="KW-0732">Signal</keyword>
<organism evidence="4 5">
    <name type="scientific">Planobispora rosea</name>
    <dbReference type="NCBI Taxonomy" id="35762"/>
    <lineage>
        <taxon>Bacteria</taxon>
        <taxon>Bacillati</taxon>
        <taxon>Actinomycetota</taxon>
        <taxon>Actinomycetes</taxon>
        <taxon>Streptosporangiales</taxon>
        <taxon>Streptosporangiaceae</taxon>
        <taxon>Planobispora</taxon>
    </lineage>
</organism>
<feature type="compositionally biased region" description="Low complexity" evidence="1">
    <location>
        <begin position="559"/>
        <end position="570"/>
    </location>
</feature>
<feature type="chain" id="PRO_5038590866" description="Serine protease" evidence="3">
    <location>
        <begin position="19"/>
        <end position="621"/>
    </location>
</feature>
<dbReference type="AlphaFoldDB" id="A0A8J3S5I0"/>
<name>A0A8J3S5I0_PLARO</name>
<dbReference type="PANTHER" id="PTHR43019">
    <property type="entry name" value="SERINE ENDOPROTEASE DEGS"/>
    <property type="match status" value="1"/>
</dbReference>
<reference evidence="4" key="1">
    <citation type="submission" date="2021-01" db="EMBL/GenBank/DDBJ databases">
        <title>Whole genome shotgun sequence of Planobispora rosea NBRC 15558.</title>
        <authorList>
            <person name="Komaki H."/>
            <person name="Tamura T."/>
        </authorList>
    </citation>
    <scope>NUCLEOTIDE SEQUENCE</scope>
    <source>
        <strain evidence="4">NBRC 15558</strain>
    </source>
</reference>
<evidence type="ECO:0008006" key="6">
    <source>
        <dbReference type="Google" id="ProtNLM"/>
    </source>
</evidence>
<keyword evidence="2" id="KW-1133">Transmembrane helix</keyword>
<evidence type="ECO:0000256" key="1">
    <source>
        <dbReference type="SAM" id="MobiDB-lite"/>
    </source>
</evidence>
<feature type="region of interest" description="Disordered" evidence="1">
    <location>
        <begin position="559"/>
        <end position="621"/>
    </location>
</feature>
<evidence type="ECO:0000313" key="5">
    <source>
        <dbReference type="Proteomes" id="UP000655044"/>
    </source>
</evidence>
<dbReference type="Gene3D" id="2.40.10.10">
    <property type="entry name" value="Trypsin-like serine proteases"/>
    <property type="match status" value="2"/>
</dbReference>
<feature type="compositionally biased region" description="Low complexity" evidence="1">
    <location>
        <begin position="421"/>
        <end position="476"/>
    </location>
</feature>
<dbReference type="SUPFAM" id="SSF50494">
    <property type="entry name" value="Trypsin-like serine proteases"/>
    <property type="match status" value="1"/>
</dbReference>
<keyword evidence="2" id="KW-0472">Membrane</keyword>
<feature type="compositionally biased region" description="Pro residues" evidence="1">
    <location>
        <begin position="571"/>
        <end position="585"/>
    </location>
</feature>
<keyword evidence="5" id="KW-1185">Reference proteome</keyword>
<dbReference type="PANTHER" id="PTHR43019:SF23">
    <property type="entry name" value="PROTEASE DO-LIKE 5, CHLOROPLASTIC"/>
    <property type="match status" value="1"/>
</dbReference>
<dbReference type="EMBL" id="BOOI01000019">
    <property type="protein sequence ID" value="GIH83908.1"/>
    <property type="molecule type" value="Genomic_DNA"/>
</dbReference>
<proteinExistence type="predicted"/>
<evidence type="ECO:0000256" key="3">
    <source>
        <dbReference type="SAM" id="SignalP"/>
    </source>
</evidence>
<sequence>MVAALAVTGALGSLGTAAAETEPVPAATLIAAQANPAVQLIQTTYSGQVTVPTAVSKKTFDDLLDEAQKQARKGRIPSDNLSIAKWAFGKLAADPGKYLKAGGPERTEDVTFSGTCTGWWITPDGHMVTAGHCVQNTPAQIEAGFAEYGLADLTKKDVETALKDLMGSVEPDKELTDLVTKVFVTFNTDNLEVSGTKVKYEVVLPLPGGGMNASSTHLPIDLVAADGTGGTGKDVALLKLAGARNLPTVPLGTDGDVRVGNALYAVGFPGTVNRDEGLTEKSRLYPAITEGAYSALRETTSGVPYIQAQTPIYGGNSGGPVFNAEGKVVALVSATYLNETQTERQENQSLFFPIGQINEFLAAQGVTPQESPATRTYNAALNDFFADRYSLAVAGFKETLGLYPLHPYAAGYIKESQEAIAAGRDSSSGAPSSSPQPDANAVPDAGATAPPAASAAPDASATPAPGTAAANADASPAPVPSIETEPVAAEEGLMNKPMALVGIFGSALLVLFALGGLLMALHRRKLATATPSGPALQPSTAGSAPAALPAPFPFGPGAFAQAAPDGVTPQTAPPAAPYAPAPGTPDPAATRVYPRNPATPYANAPVPPPPNGHPGNRPGQV</sequence>
<evidence type="ECO:0000313" key="4">
    <source>
        <dbReference type="EMBL" id="GIH83908.1"/>
    </source>
</evidence>
<comment type="caution">
    <text evidence="4">The sequence shown here is derived from an EMBL/GenBank/DDBJ whole genome shotgun (WGS) entry which is preliminary data.</text>
</comment>
<feature type="compositionally biased region" description="Low complexity" evidence="1">
    <location>
        <begin position="586"/>
        <end position="604"/>
    </location>
</feature>
<feature type="signal peptide" evidence="3">
    <location>
        <begin position="1"/>
        <end position="18"/>
    </location>
</feature>
<feature type="transmembrane region" description="Helical" evidence="2">
    <location>
        <begin position="498"/>
        <end position="521"/>
    </location>
</feature>
<dbReference type="Proteomes" id="UP000655044">
    <property type="component" value="Unassembled WGS sequence"/>
</dbReference>
<dbReference type="Pfam" id="PF13365">
    <property type="entry name" value="Trypsin_2"/>
    <property type="match status" value="1"/>
</dbReference>
<keyword evidence="2" id="KW-0812">Transmembrane</keyword>
<feature type="region of interest" description="Disordered" evidence="1">
    <location>
        <begin position="421"/>
        <end position="480"/>
    </location>
</feature>
<accession>A0A8J3S5I0</accession>
<gene>
    <name evidence="4" type="ORF">Pro02_23160</name>
</gene>
<dbReference type="InterPro" id="IPR009003">
    <property type="entry name" value="Peptidase_S1_PA"/>
</dbReference>
<dbReference type="InterPro" id="IPR043504">
    <property type="entry name" value="Peptidase_S1_PA_chymotrypsin"/>
</dbReference>
<protein>
    <recommendedName>
        <fullName evidence="6">Serine protease</fullName>
    </recommendedName>
</protein>